<evidence type="ECO:0000256" key="6">
    <source>
        <dbReference type="ARBA" id="ARBA00022777"/>
    </source>
</evidence>
<keyword evidence="10" id="KW-1185">Reference proteome</keyword>
<evidence type="ECO:0000256" key="3">
    <source>
        <dbReference type="ARBA" id="ARBA00022553"/>
    </source>
</evidence>
<evidence type="ECO:0000256" key="5">
    <source>
        <dbReference type="ARBA" id="ARBA00022741"/>
    </source>
</evidence>
<keyword evidence="3" id="KW-0597">Phosphoprotein</keyword>
<evidence type="ECO:0000256" key="4">
    <source>
        <dbReference type="ARBA" id="ARBA00022679"/>
    </source>
</evidence>
<dbReference type="RefSeq" id="WP_145903447.1">
    <property type="nucleotide sequence ID" value="NZ_CXST01000001.1"/>
</dbReference>
<dbReference type="OrthoDB" id="9816309at2"/>
<dbReference type="STRING" id="187304.B0E33_25405"/>
<feature type="domain" description="Signal transduction histidine kinase HWE region" evidence="8">
    <location>
        <begin position="137"/>
        <end position="219"/>
    </location>
</feature>
<organism evidence="9 10">
    <name type="scientific">Roseibium aggregatum</name>
    <dbReference type="NCBI Taxonomy" id="187304"/>
    <lineage>
        <taxon>Bacteria</taxon>
        <taxon>Pseudomonadati</taxon>
        <taxon>Pseudomonadota</taxon>
        <taxon>Alphaproteobacteria</taxon>
        <taxon>Hyphomicrobiales</taxon>
        <taxon>Stappiaceae</taxon>
        <taxon>Roseibium</taxon>
    </lineage>
</organism>
<keyword evidence="4 9" id="KW-0808">Transferase</keyword>
<evidence type="ECO:0000256" key="1">
    <source>
        <dbReference type="ARBA" id="ARBA00000085"/>
    </source>
</evidence>
<protein>
    <recommendedName>
        <fullName evidence="2">histidine kinase</fullName>
        <ecNumber evidence="2">2.7.13.3</ecNumber>
    </recommendedName>
</protein>
<evidence type="ECO:0000259" key="8">
    <source>
        <dbReference type="SMART" id="SM00911"/>
    </source>
</evidence>
<evidence type="ECO:0000256" key="2">
    <source>
        <dbReference type="ARBA" id="ARBA00012438"/>
    </source>
</evidence>
<keyword evidence="6 9" id="KW-0418">Kinase</keyword>
<dbReference type="SMART" id="SM00911">
    <property type="entry name" value="HWE_HK"/>
    <property type="match status" value="1"/>
</dbReference>
<dbReference type="PANTHER" id="PTHR41523:SF8">
    <property type="entry name" value="ETHYLENE RESPONSE SENSOR PROTEIN"/>
    <property type="match status" value="1"/>
</dbReference>
<dbReference type="Proteomes" id="UP000048926">
    <property type="component" value="Unassembled WGS sequence"/>
</dbReference>
<evidence type="ECO:0000313" key="10">
    <source>
        <dbReference type="Proteomes" id="UP000048926"/>
    </source>
</evidence>
<gene>
    <name evidence="9" type="ORF">LAL4801_00950</name>
</gene>
<reference evidence="10" key="1">
    <citation type="submission" date="2015-07" db="EMBL/GenBank/DDBJ databases">
        <authorList>
            <person name="Rodrigo-Torres Lidia"/>
            <person name="Arahal R.David."/>
        </authorList>
    </citation>
    <scope>NUCLEOTIDE SEQUENCE [LARGE SCALE GENOMIC DNA]</scope>
    <source>
        <strain evidence="10">CECT 4801</strain>
    </source>
</reference>
<evidence type="ECO:0000256" key="7">
    <source>
        <dbReference type="ARBA" id="ARBA00022840"/>
    </source>
</evidence>
<comment type="catalytic activity">
    <reaction evidence="1">
        <text>ATP + protein L-histidine = ADP + protein N-phospho-L-histidine.</text>
        <dbReference type="EC" id="2.7.13.3"/>
    </reaction>
</comment>
<name>A0A0M6Y104_9HYPH</name>
<keyword evidence="7" id="KW-0067">ATP-binding</keyword>
<dbReference type="EC" id="2.7.13.3" evidence="2"/>
<dbReference type="Gene3D" id="3.30.450.20">
    <property type="entry name" value="PAS domain"/>
    <property type="match status" value="1"/>
</dbReference>
<keyword evidence="5" id="KW-0547">Nucleotide-binding</keyword>
<accession>A0A0M6Y104</accession>
<dbReference type="EMBL" id="CXST01000001">
    <property type="protein sequence ID" value="CTQ42519.1"/>
    <property type="molecule type" value="Genomic_DNA"/>
</dbReference>
<dbReference type="AlphaFoldDB" id="A0A0M6Y104"/>
<proteinExistence type="predicted"/>
<evidence type="ECO:0000313" key="9">
    <source>
        <dbReference type="EMBL" id="CTQ42519.1"/>
    </source>
</evidence>
<sequence>MRRLTWHNASQSDEQLREYLILALLRSRACVTLQDDALQYLYIANLPHIWSVPEGETPKDKTVFGHSVGRQLDDAKKVVLETGRSEKLEVMAEGGHVFEIHIETISGVEGITQVLTTIVDVTESRRREQALKDLLLEVSHRSKNLLAVIQSLAGQSARYAGSLEQFLAEFQGRIFSLSNSQDLVTESDWFGVRLFDLARAQRALFDSKRVIPISMTGENPLLTPNAALYIGLGLHELIAATLVVGRASADQGILLTCKTVMRQGRLCLVVNWNAGERGRVDTKEALAAGEAGGDRTAFSALLLETVLPQSLSGSAELSISPDGIDYSMVFPKTEYNVRREMGEDLLRA</sequence>
<dbReference type="Pfam" id="PF07536">
    <property type="entry name" value="HWE_HK"/>
    <property type="match status" value="1"/>
</dbReference>
<dbReference type="GO" id="GO:0005524">
    <property type="term" value="F:ATP binding"/>
    <property type="evidence" value="ECO:0007669"/>
    <property type="project" value="UniProtKB-KW"/>
</dbReference>
<dbReference type="PANTHER" id="PTHR41523">
    <property type="entry name" value="TWO-COMPONENT SYSTEM SENSOR PROTEIN"/>
    <property type="match status" value="1"/>
</dbReference>
<dbReference type="GO" id="GO:0004673">
    <property type="term" value="F:protein histidine kinase activity"/>
    <property type="evidence" value="ECO:0007669"/>
    <property type="project" value="UniProtKB-EC"/>
</dbReference>
<dbReference type="InterPro" id="IPR011102">
    <property type="entry name" value="Sig_transdc_His_kinase_HWE"/>
</dbReference>